<evidence type="ECO:0000313" key="2">
    <source>
        <dbReference type="EMBL" id="GGU90488.1"/>
    </source>
</evidence>
<organism evidence="2 3">
    <name type="scientific">Streptomyces albospinus</name>
    <dbReference type="NCBI Taxonomy" id="285515"/>
    <lineage>
        <taxon>Bacteria</taxon>
        <taxon>Bacillati</taxon>
        <taxon>Actinomycetota</taxon>
        <taxon>Actinomycetes</taxon>
        <taxon>Kitasatosporales</taxon>
        <taxon>Streptomycetaceae</taxon>
        <taxon>Streptomyces</taxon>
    </lineage>
</organism>
<accession>A0ABQ2VMR8</accession>
<comment type="caution">
    <text evidence="2">The sequence shown here is derived from an EMBL/GenBank/DDBJ whole genome shotgun (WGS) entry which is preliminary data.</text>
</comment>
<gene>
    <name evidence="2" type="ORF">GCM10010211_66360</name>
</gene>
<reference evidence="3" key="1">
    <citation type="journal article" date="2019" name="Int. J. Syst. Evol. Microbiol.">
        <title>The Global Catalogue of Microorganisms (GCM) 10K type strain sequencing project: providing services to taxonomists for standard genome sequencing and annotation.</title>
        <authorList>
            <consortium name="The Broad Institute Genomics Platform"/>
            <consortium name="The Broad Institute Genome Sequencing Center for Infectious Disease"/>
            <person name="Wu L."/>
            <person name="Ma J."/>
        </authorList>
    </citation>
    <scope>NUCLEOTIDE SEQUENCE [LARGE SCALE GENOMIC DNA]</scope>
    <source>
        <strain evidence="3">JCM 3399</strain>
    </source>
</reference>
<dbReference type="RefSeq" id="WP_189306325.1">
    <property type="nucleotide sequence ID" value="NZ_BMRP01000036.1"/>
</dbReference>
<name>A0ABQ2VMR8_9ACTN</name>
<protein>
    <submittedName>
        <fullName evidence="2">Uncharacterized protein</fullName>
    </submittedName>
</protein>
<sequence>MTGHTNSTPRLLPWASPEGKPCFLLPGDGTGYVSRLADRVETEQLGSAAVLVAEARKVLHGRAWTSGELHLLAVELTESLDTVHRVAESRGARLPVADGGIDGDEDADRSDMQRAIPNPGSAATR</sequence>
<evidence type="ECO:0000256" key="1">
    <source>
        <dbReference type="SAM" id="MobiDB-lite"/>
    </source>
</evidence>
<keyword evidence="3" id="KW-1185">Reference proteome</keyword>
<dbReference type="Proteomes" id="UP000654471">
    <property type="component" value="Unassembled WGS sequence"/>
</dbReference>
<feature type="region of interest" description="Disordered" evidence="1">
    <location>
        <begin position="91"/>
        <end position="125"/>
    </location>
</feature>
<proteinExistence type="predicted"/>
<dbReference type="EMBL" id="BMRP01000036">
    <property type="protein sequence ID" value="GGU90488.1"/>
    <property type="molecule type" value="Genomic_DNA"/>
</dbReference>
<evidence type="ECO:0000313" key="3">
    <source>
        <dbReference type="Proteomes" id="UP000654471"/>
    </source>
</evidence>